<proteinExistence type="predicted"/>
<reference evidence="1 2" key="1">
    <citation type="journal article" date="2019" name="Appl. Microbiol. Biotechnol.">
        <title>Genome sequence of Isaria javanica and comparative genome analysis insights into family S53 peptidase evolution in fungal entomopathogens.</title>
        <authorList>
            <person name="Lin R."/>
            <person name="Zhang X."/>
            <person name="Xin B."/>
            <person name="Zou M."/>
            <person name="Gao Y."/>
            <person name="Qin F."/>
            <person name="Hu Q."/>
            <person name="Xie B."/>
            <person name="Cheng X."/>
        </authorList>
    </citation>
    <scope>NUCLEOTIDE SEQUENCE [LARGE SCALE GENOMIC DNA]</scope>
    <source>
        <strain evidence="1 2">IJ1G</strain>
    </source>
</reference>
<dbReference type="EMBL" id="SPUK01000015">
    <property type="protein sequence ID" value="TQV92451.1"/>
    <property type="molecule type" value="Genomic_DNA"/>
</dbReference>
<dbReference type="Proteomes" id="UP000315783">
    <property type="component" value="Unassembled WGS sequence"/>
</dbReference>
<sequence>MAYLYFGINAANKTLEHCPRFCHLISCQAESRRRLPPGFSGIKQRLEARNLTRSGNDPRVRTSMTPAVMPAGARSQEQDQFHLKSSCYTIVTKSPRNSPVIWNRCGVEKDFPNR</sequence>
<gene>
    <name evidence="1" type="ORF">IF1G_08969</name>
</gene>
<evidence type="ECO:0000313" key="1">
    <source>
        <dbReference type="EMBL" id="TQV92451.1"/>
    </source>
</evidence>
<organism evidence="1 2">
    <name type="scientific">Cordyceps javanica</name>
    <dbReference type="NCBI Taxonomy" id="43265"/>
    <lineage>
        <taxon>Eukaryota</taxon>
        <taxon>Fungi</taxon>
        <taxon>Dikarya</taxon>
        <taxon>Ascomycota</taxon>
        <taxon>Pezizomycotina</taxon>
        <taxon>Sordariomycetes</taxon>
        <taxon>Hypocreomycetidae</taxon>
        <taxon>Hypocreales</taxon>
        <taxon>Cordycipitaceae</taxon>
        <taxon>Cordyceps</taxon>
    </lineage>
</organism>
<evidence type="ECO:0000313" key="2">
    <source>
        <dbReference type="Proteomes" id="UP000315783"/>
    </source>
</evidence>
<accession>A0A545USM2</accession>
<dbReference type="AlphaFoldDB" id="A0A545USM2"/>
<comment type="caution">
    <text evidence="1">The sequence shown here is derived from an EMBL/GenBank/DDBJ whole genome shotgun (WGS) entry which is preliminary data.</text>
</comment>
<name>A0A545USM2_9HYPO</name>
<protein>
    <submittedName>
        <fullName evidence="1">Uncharacterized protein</fullName>
    </submittedName>
</protein>
<keyword evidence="2" id="KW-1185">Reference proteome</keyword>